<dbReference type="GO" id="GO:0005829">
    <property type="term" value="C:cytosol"/>
    <property type="evidence" value="ECO:0007669"/>
    <property type="project" value="TreeGrafter"/>
</dbReference>
<evidence type="ECO:0000256" key="6">
    <source>
        <dbReference type="ARBA" id="ARBA00022617"/>
    </source>
</evidence>
<keyword evidence="6 11" id="KW-0349">Heme</keyword>
<dbReference type="Gene3D" id="3.40.50.880">
    <property type="match status" value="1"/>
</dbReference>
<feature type="binding site" description="axial binding residue" evidence="13">
    <location>
        <position position="383"/>
    </location>
    <ligand>
        <name>heme</name>
        <dbReference type="ChEBI" id="CHEBI:30413"/>
    </ligand>
    <ligandPart>
        <name>Fe</name>
        <dbReference type="ChEBI" id="CHEBI:18248"/>
    </ligandPart>
</feature>
<feature type="cross-link" description="3'-histidyl-3-tyrosine (His-Tyr)" evidence="15">
    <location>
        <begin position="360"/>
        <end position="383"/>
    </location>
</feature>
<reference evidence="19 20" key="1">
    <citation type="submission" date="2018-12" db="EMBL/GenBank/DDBJ databases">
        <title>The genome of Variovorax gossypii DSM 100435.</title>
        <authorList>
            <person name="Gao J."/>
            <person name="Sun J."/>
        </authorList>
    </citation>
    <scope>NUCLEOTIDE SEQUENCE [LARGE SCALE GENOMIC DNA]</scope>
    <source>
        <strain evidence="19 20">DSM 100435</strain>
    </source>
</reference>
<dbReference type="InterPro" id="IPR010582">
    <property type="entry name" value="Catalase_immune_responsive"/>
</dbReference>
<dbReference type="InterPro" id="IPR043156">
    <property type="entry name" value="Catalase_clade2_helical"/>
</dbReference>
<feature type="binding site" evidence="14">
    <location>
        <position position="390"/>
    </location>
    <ligand>
        <name>heme</name>
        <dbReference type="ChEBI" id="CHEBI:30413"/>
    </ligand>
</feature>
<evidence type="ECO:0000256" key="7">
    <source>
        <dbReference type="ARBA" id="ARBA00022723"/>
    </source>
</evidence>
<evidence type="ECO:0000313" key="20">
    <source>
        <dbReference type="Proteomes" id="UP000267418"/>
    </source>
</evidence>
<organism evidence="19 20">
    <name type="scientific">Variovorax gossypii</name>
    <dbReference type="NCBI Taxonomy" id="1679495"/>
    <lineage>
        <taxon>Bacteria</taxon>
        <taxon>Pseudomonadati</taxon>
        <taxon>Pseudomonadota</taxon>
        <taxon>Betaproteobacteria</taxon>
        <taxon>Burkholderiales</taxon>
        <taxon>Comamonadaceae</taxon>
        <taxon>Variovorax</taxon>
    </lineage>
</organism>
<evidence type="ECO:0000259" key="18">
    <source>
        <dbReference type="SMART" id="SM01060"/>
    </source>
</evidence>
<dbReference type="InterPro" id="IPR041399">
    <property type="entry name" value="Catalase_large_C"/>
</dbReference>
<dbReference type="EMBL" id="RXOE01000010">
    <property type="protein sequence ID" value="RTQ31065.1"/>
    <property type="molecule type" value="Genomic_DNA"/>
</dbReference>
<evidence type="ECO:0000256" key="13">
    <source>
        <dbReference type="PIRSR" id="PIRSR038927-2"/>
    </source>
</evidence>
<comment type="similarity">
    <text evidence="3">Belongs to the catalase family. HPII subfamily.</text>
</comment>
<dbReference type="PRINTS" id="PR00067">
    <property type="entry name" value="CATALASE"/>
</dbReference>
<dbReference type="Gene3D" id="2.40.180.10">
    <property type="entry name" value="Catalase core domain"/>
    <property type="match status" value="1"/>
</dbReference>
<dbReference type="EC" id="1.11.1.6" evidence="4 11"/>
<feature type="binding site" evidence="14">
    <location>
        <position position="379"/>
    </location>
    <ligand>
        <name>heme</name>
        <dbReference type="ChEBI" id="CHEBI:30413"/>
    </ligand>
</feature>
<dbReference type="InterPro" id="IPR020835">
    <property type="entry name" value="Catalase_sf"/>
</dbReference>
<feature type="binding site" evidence="14">
    <location>
        <position position="93"/>
    </location>
    <ligand>
        <name>heme</name>
        <dbReference type="ChEBI" id="CHEBI:30413"/>
    </ligand>
</feature>
<feature type="domain" description="Catalase core" evidence="18">
    <location>
        <begin position="49"/>
        <end position="437"/>
    </location>
</feature>
<dbReference type="PANTHER" id="PTHR42821">
    <property type="entry name" value="CATALASE"/>
    <property type="match status" value="1"/>
</dbReference>
<keyword evidence="8 11" id="KW-0560">Oxidoreductase</keyword>
<dbReference type="FunFam" id="2.40.180.10:FF:000003">
    <property type="entry name" value="Catalase"/>
    <property type="match status" value="1"/>
</dbReference>
<dbReference type="Pfam" id="PF18011">
    <property type="entry name" value="Catalase_C"/>
    <property type="match status" value="1"/>
</dbReference>
<evidence type="ECO:0000256" key="8">
    <source>
        <dbReference type="ARBA" id="ARBA00023002"/>
    </source>
</evidence>
<dbReference type="PROSITE" id="PS00437">
    <property type="entry name" value="CATALASE_1"/>
    <property type="match status" value="1"/>
</dbReference>
<dbReference type="AlphaFoldDB" id="A0A3S0IA75"/>
<dbReference type="OrthoDB" id="9761719at2"/>
<dbReference type="SUPFAM" id="SSF56634">
    <property type="entry name" value="Heme-dependent catalase-like"/>
    <property type="match status" value="1"/>
</dbReference>
<dbReference type="GO" id="GO:0020037">
    <property type="term" value="F:heme binding"/>
    <property type="evidence" value="ECO:0007669"/>
    <property type="project" value="UniProtKB-UniRule"/>
</dbReference>
<dbReference type="Pfam" id="PF00199">
    <property type="entry name" value="Catalase"/>
    <property type="match status" value="1"/>
</dbReference>
<dbReference type="InterPro" id="IPR024708">
    <property type="entry name" value="Catalase_AS"/>
</dbReference>
<gene>
    <name evidence="19" type="ORF">EJP69_26440</name>
</gene>
<name>A0A3S0IA75_9BURK</name>
<dbReference type="PIRSF" id="PIRSF038927">
    <property type="entry name" value="Catalase_clade2"/>
    <property type="match status" value="1"/>
</dbReference>
<dbReference type="GO" id="GO:0004096">
    <property type="term" value="F:catalase activity"/>
    <property type="evidence" value="ECO:0007669"/>
    <property type="project" value="UniProtKB-UniRule"/>
</dbReference>
<comment type="function">
    <text evidence="2 11">Decomposes hydrogen peroxide into water and oxygen; serves to protect cells from the toxic effects of hydrogen peroxide.</text>
</comment>
<feature type="compositionally biased region" description="Low complexity" evidence="17">
    <location>
        <begin position="14"/>
        <end position="27"/>
    </location>
</feature>
<dbReference type="PROSITE" id="PS00438">
    <property type="entry name" value="CATALASE_2"/>
    <property type="match status" value="1"/>
</dbReference>
<evidence type="ECO:0000256" key="4">
    <source>
        <dbReference type="ARBA" id="ARBA00012314"/>
    </source>
</evidence>
<evidence type="ECO:0000256" key="16">
    <source>
        <dbReference type="RuleBase" id="RU000498"/>
    </source>
</evidence>
<protein>
    <recommendedName>
        <fullName evidence="4 11">Catalase</fullName>
        <ecNumber evidence="4 11">1.11.1.6</ecNumber>
    </recommendedName>
</protein>
<dbReference type="GO" id="GO:0046872">
    <property type="term" value="F:metal ion binding"/>
    <property type="evidence" value="ECO:0007669"/>
    <property type="project" value="UniProtKB-KW"/>
</dbReference>
<sequence>MKDSGKSTMSPQNKAAAGRRASAVKAGDAGNAKQQQLEGFTVEHPTTLTTNQGLQLPDNHNSLKAGVRGPTLLEDFILREKITHFDHERIPERAVHARGSAAHGFFQVYKSMSQFTCADFLQDPDAKTPVFVRFSTVAGSRGSADTVRDVRGFAVKFYTREGNYDLVGNNIPVFFIQDAMKFPDLIHAVKPEPHHEMPQAASAHDTFWDFASLMPESTHMLMWAMSDRAIPRSLRMMEGFGVHTFRFVNSRGESHFVKFHWKPKLGIHGLAWDEAQKIAGKDPDFHRRDLWEAIENGDFPEWELGVQLIPQDKEHSLGFDLLDPTKLIPEEMVPVQKIGRLVLNRNPDNFFAETEQVAFHPGHLVPGIDFTNDPLLQGRLFSYTDTQISRLGGANFHELPINKGVCPFHNFQRDGMHRQTIARGQVAYEPNTLGSGTEFRVDGGSHGFQSFPEEIDPPKVRRRSASFDDHFTQARLFFESQSAAEKEHIVAAFRFELSKLEVPAIRQRMVDNLAHVDEKLARRVAEPLGIGEPDAKAAAGRAGFRDHRIALPIEESPALSMADTGDGSVRTRRIAIIAADGVDSASLKPIRDALEQAGAQCKVVGPRLGTIASASKRQIDVDATFANTPSVMFDAVLVPAGEDCAAALAGIGDAVHFVLEAYRHCKAICTVGEGVRLLSTLGIAEDTPADELPAGLVVAATPVTNLGDSSGATEIALRFVAAIAKHRHWDRANIDAVPA</sequence>
<dbReference type="InterPro" id="IPR024712">
    <property type="entry name" value="Catalase_clade2"/>
</dbReference>
<proteinExistence type="inferred from homology"/>
<evidence type="ECO:0000256" key="5">
    <source>
        <dbReference type="ARBA" id="ARBA00022559"/>
    </source>
</evidence>
<dbReference type="InterPro" id="IPR002226">
    <property type="entry name" value="Catalase_haem_BS"/>
</dbReference>
<evidence type="ECO:0000256" key="14">
    <source>
        <dbReference type="PIRSR" id="PIRSR038927-3"/>
    </source>
</evidence>
<dbReference type="PROSITE" id="PS51402">
    <property type="entry name" value="CATALASE_3"/>
    <property type="match status" value="1"/>
</dbReference>
<dbReference type="SMART" id="SM01060">
    <property type="entry name" value="Catalase"/>
    <property type="match status" value="1"/>
</dbReference>
<dbReference type="Proteomes" id="UP000267418">
    <property type="component" value="Unassembled WGS sequence"/>
</dbReference>
<evidence type="ECO:0000256" key="9">
    <source>
        <dbReference type="ARBA" id="ARBA00023004"/>
    </source>
</evidence>
<dbReference type="PANTHER" id="PTHR42821:SF1">
    <property type="entry name" value="CATALASE-B"/>
    <property type="match status" value="1"/>
</dbReference>
<feature type="binding site" evidence="14">
    <location>
        <position position="182"/>
    </location>
    <ligand>
        <name>heme</name>
        <dbReference type="ChEBI" id="CHEBI:30413"/>
    </ligand>
</feature>
<evidence type="ECO:0000313" key="19">
    <source>
        <dbReference type="EMBL" id="RTQ31065.1"/>
    </source>
</evidence>
<dbReference type="CDD" id="cd03132">
    <property type="entry name" value="GATase1_catalase"/>
    <property type="match status" value="1"/>
</dbReference>
<evidence type="ECO:0000256" key="11">
    <source>
        <dbReference type="PIRNR" id="PIRNR038927"/>
    </source>
</evidence>
<evidence type="ECO:0000256" key="1">
    <source>
        <dbReference type="ARBA" id="ARBA00001971"/>
    </source>
</evidence>
<keyword evidence="5 11" id="KW-0575">Peroxidase</keyword>
<dbReference type="SUPFAM" id="SSF52317">
    <property type="entry name" value="Class I glutamine amidotransferase-like"/>
    <property type="match status" value="1"/>
</dbReference>
<feature type="region of interest" description="Disordered" evidence="17">
    <location>
        <begin position="1"/>
        <end position="33"/>
    </location>
</feature>
<evidence type="ECO:0000256" key="15">
    <source>
        <dbReference type="PIRSR" id="PIRSR038927-4"/>
    </source>
</evidence>
<feature type="active site" evidence="12">
    <location>
        <position position="169"/>
    </location>
</feature>
<comment type="caution">
    <text evidence="19">The sequence shown here is derived from an EMBL/GenBank/DDBJ whole genome shotgun (WGS) entry which is preliminary data.</text>
</comment>
<keyword evidence="9 11" id="KW-0408">Iron</keyword>
<feature type="binding site" evidence="14">
    <location>
        <position position="133"/>
    </location>
    <ligand>
        <name>heme</name>
        <dbReference type="ChEBI" id="CHEBI:30413"/>
    </ligand>
</feature>
<evidence type="ECO:0000256" key="2">
    <source>
        <dbReference type="ARBA" id="ARBA00002974"/>
    </source>
</evidence>
<evidence type="ECO:0000256" key="10">
    <source>
        <dbReference type="ARBA" id="ARBA00023324"/>
    </source>
</evidence>
<evidence type="ECO:0000256" key="12">
    <source>
        <dbReference type="PIRSR" id="PIRSR038927-1"/>
    </source>
</evidence>
<dbReference type="Pfam" id="PF06628">
    <property type="entry name" value="Catalase-rel"/>
    <property type="match status" value="1"/>
</dbReference>
<feature type="compositionally biased region" description="Polar residues" evidence="17">
    <location>
        <begin position="1"/>
        <end position="13"/>
    </location>
</feature>
<dbReference type="InterPro" id="IPR011614">
    <property type="entry name" value="Catalase_core"/>
</dbReference>
<dbReference type="InterPro" id="IPR029062">
    <property type="entry name" value="Class_I_gatase-like"/>
</dbReference>
<dbReference type="Gene3D" id="1.20.1370.20">
    <property type="match status" value="1"/>
</dbReference>
<comment type="catalytic activity">
    <reaction evidence="11 16">
        <text>2 H2O2 = O2 + 2 H2O</text>
        <dbReference type="Rhea" id="RHEA:20309"/>
        <dbReference type="ChEBI" id="CHEBI:15377"/>
        <dbReference type="ChEBI" id="CHEBI:15379"/>
        <dbReference type="ChEBI" id="CHEBI:16240"/>
        <dbReference type="EC" id="1.11.1.6"/>
    </reaction>
</comment>
<keyword evidence="10 11" id="KW-0376">Hydrogen peroxide</keyword>
<comment type="cofactor">
    <cofactor evidence="1 11 13">
        <name>heme</name>
        <dbReference type="ChEBI" id="CHEBI:30413"/>
    </cofactor>
</comment>
<evidence type="ECO:0000256" key="17">
    <source>
        <dbReference type="SAM" id="MobiDB-lite"/>
    </source>
</evidence>
<evidence type="ECO:0000256" key="3">
    <source>
        <dbReference type="ARBA" id="ARBA00010660"/>
    </source>
</evidence>
<dbReference type="GO" id="GO:0006979">
    <property type="term" value="P:response to oxidative stress"/>
    <property type="evidence" value="ECO:0007669"/>
    <property type="project" value="InterPro"/>
</dbReference>
<keyword evidence="7 11" id="KW-0479">Metal-binding</keyword>
<dbReference type="GO" id="GO:0042744">
    <property type="term" value="P:hydrogen peroxide catabolic process"/>
    <property type="evidence" value="ECO:0007669"/>
    <property type="project" value="UniProtKB-UniRule"/>
</dbReference>
<feature type="active site" evidence="12">
    <location>
        <position position="96"/>
    </location>
</feature>
<dbReference type="InterPro" id="IPR018028">
    <property type="entry name" value="Catalase"/>
</dbReference>
<keyword evidence="20" id="KW-1185">Reference proteome</keyword>
<dbReference type="CDD" id="cd08155">
    <property type="entry name" value="catalase_clade_2"/>
    <property type="match status" value="1"/>
</dbReference>
<accession>A0A3S0IA75</accession>